<feature type="active site" evidence="16">
    <location>
        <position position="1020"/>
    </location>
</feature>
<accession>A0A835K9S1</accession>
<keyword evidence="10" id="KW-0238">DNA-binding</keyword>
<evidence type="ECO:0000256" key="17">
    <source>
        <dbReference type="PIRSR" id="PIRSR601461-2"/>
    </source>
</evidence>
<dbReference type="Gene3D" id="2.20.25.80">
    <property type="entry name" value="WRKY domain"/>
    <property type="match status" value="1"/>
</dbReference>
<keyword evidence="13" id="KW-0804">Transcription</keyword>
<sequence>MAPVKRLQRLCPQNTRRLTPLPLPLPLSRKSPFSFISSCDPFFHSFLLSFMDKGWGLTLASDPVSVFSTNNSGSNNNSPVSSFLKIKRDFSSDHSMADSRNVNNSMFQFPVSLSAGKEEVSSAAAREVDFFKDRINRVDGHDSKTTSVIVKKENSLPEAAPRSSAALDVNTGLHLQTANARSDQSTVDDGVSCEVDDKRSKNFELAQLQVELQKMNTENQRLKDMLSQVTNNYSALQMHFVALMQQRNHGVESNKEQEPVNAKSSEEKKPEMVPRQFMDLGPSAETDEISNSSSEERTRSVTPQNHFEVASTKNNGKLEAVPYDQENSSLRDGKRIGGDESPKSESQGWNPNKVQKLNPASSANKAIEQSAEATMRKARVSVRARSEAPMISDGCQWRKYGQKMAKGNPCPRAYYRCTMAVGCPVRKQVQRCAEDKTILITTYEGNHNHPLPPAAMTMASTTTAAATMLLSGSMSSADGMMNPNLLARAILPGCSSSLATISASAPFPTVTLDLTNNTNPLQFQRPPAQFQVPFPGQPQNFALVTAPQMPQGFGQALYNQSKFSGLQLSQDTGSSQLGHQAQSQILHSGQQPSLSHDTLSAATAAITSDPNFTAALAAAISSIIDGRKLIEAARVDFEETSRQPQHVGGDECIKIGSRKLSSRIISSISLQKFNPEASKLHASPLVRMHMEHPSNETSAAKFLPTPAPACEPQAGSVNMGVNLKAIVGFLFLSFLLFAAVSSASNDGLLRIGLKKVKFDKNSRIAARLDSKEALRASIRKYNLPSNLGESEDTDIVALKNYLDAQYYGEIGVGTPPQKFTVIFDTGSSNLWVPSSKCYLSVACYFHSKYDSGKSSTYKQNGKSADIQYGSGSISGFFSNDAVKVGDLVVKDQEFIEATKEPSITFLVAKFDGILGLGFKEISVGDAVPVWDNMIKHGLINEPVFSFWLNRNAEDEQGGEIVFGGMDPKHYKGKHTFVPVTRKGYWQVGWLYPFLFFNMGDVLIGDKPTGYCASGCAAIADSGTSLLAGPTTIITLINQAIGASGAVSQQCKTVVSQYGEAIMDLLLTEAQPKRICSQIGLCTFDGTRGISIGIQSVVDEGNDKSSGVLGDAMCPACEMAAVWMRSQLKQNQTQDRILDYVNQLCERMPNLMGESAVDCGSVHSMPMVSFTIGGKKFKLAPEEYILKVGQGSAAQCISGFTALDVPPPRGPLWILGDIFMGHYHTVFDSGKLRVGFAEAA</sequence>
<dbReference type="SUPFAM" id="SSF118290">
    <property type="entry name" value="WRKY DNA-binding domain"/>
    <property type="match status" value="1"/>
</dbReference>
<dbReference type="InterPro" id="IPR033121">
    <property type="entry name" value="PEPTIDASE_A1"/>
</dbReference>
<evidence type="ECO:0000256" key="11">
    <source>
        <dbReference type="ARBA" id="ARBA00023145"/>
    </source>
</evidence>
<feature type="domain" description="Peptidase A1" evidence="23">
    <location>
        <begin position="806"/>
        <end position="1236"/>
    </location>
</feature>
<feature type="domain" description="Saposin B-type" evidence="21">
    <location>
        <begin position="1045"/>
        <end position="1085"/>
    </location>
</feature>
<feature type="region of interest" description="Disordered" evidence="20">
    <location>
        <begin position="248"/>
        <end position="370"/>
    </location>
</feature>
<feature type="coiled-coil region" evidence="19">
    <location>
        <begin position="198"/>
        <end position="232"/>
    </location>
</feature>
<keyword evidence="8 18" id="KW-0378">Hydrolase</keyword>
<dbReference type="PANTHER" id="PTHR47966">
    <property type="entry name" value="BETA-SITE APP-CLEAVING ENZYME, ISOFORM A-RELATED"/>
    <property type="match status" value="1"/>
</dbReference>
<feature type="compositionally biased region" description="Basic and acidic residues" evidence="20">
    <location>
        <begin position="329"/>
        <end position="343"/>
    </location>
</feature>
<keyword evidence="7 18" id="KW-0064">Aspartyl protease</keyword>
<dbReference type="GO" id="GO:0003700">
    <property type="term" value="F:DNA-binding transcription factor activity"/>
    <property type="evidence" value="ECO:0007669"/>
    <property type="project" value="InterPro"/>
</dbReference>
<evidence type="ECO:0000256" key="8">
    <source>
        <dbReference type="ARBA" id="ARBA00022801"/>
    </source>
</evidence>
<gene>
    <name evidence="24" type="ORF">SADUNF_Sadunf04G0004600</name>
</gene>
<dbReference type="GO" id="GO:0005634">
    <property type="term" value="C:nucleus"/>
    <property type="evidence" value="ECO:0007669"/>
    <property type="project" value="UniProtKB-SubCell"/>
</dbReference>
<evidence type="ECO:0000256" key="2">
    <source>
        <dbReference type="ARBA" id="ARBA00004123"/>
    </source>
</evidence>
<evidence type="ECO:0000259" key="22">
    <source>
        <dbReference type="PROSITE" id="PS50811"/>
    </source>
</evidence>
<dbReference type="FunFam" id="2.40.70.10:FF:000009">
    <property type="entry name" value="Aspartic proteinase A1"/>
    <property type="match status" value="1"/>
</dbReference>
<keyword evidence="12 17" id="KW-1015">Disulfide bond</keyword>
<dbReference type="Gene3D" id="2.40.70.10">
    <property type="entry name" value="Acid Proteases"/>
    <property type="match status" value="2"/>
</dbReference>
<evidence type="ECO:0000256" key="18">
    <source>
        <dbReference type="RuleBase" id="RU000454"/>
    </source>
</evidence>
<evidence type="ECO:0000256" key="20">
    <source>
        <dbReference type="SAM" id="MobiDB-lite"/>
    </source>
</evidence>
<dbReference type="SMART" id="SM00774">
    <property type="entry name" value="WRKY"/>
    <property type="match status" value="1"/>
</dbReference>
<dbReference type="InterPro" id="IPR001461">
    <property type="entry name" value="Aspartic_peptidase_A1"/>
</dbReference>
<comment type="similarity">
    <text evidence="3 18">Belongs to the peptidase A1 family.</text>
</comment>
<dbReference type="InterPro" id="IPR001969">
    <property type="entry name" value="Aspartic_peptidase_AS"/>
</dbReference>
<dbReference type="CDD" id="cd06098">
    <property type="entry name" value="phytepsin"/>
    <property type="match status" value="1"/>
</dbReference>
<dbReference type="PROSITE" id="PS50015">
    <property type="entry name" value="SAP_B"/>
    <property type="match status" value="2"/>
</dbReference>
<keyword evidence="5 18" id="KW-0645">Protease</keyword>
<dbReference type="GO" id="GO:0006629">
    <property type="term" value="P:lipid metabolic process"/>
    <property type="evidence" value="ECO:0007669"/>
    <property type="project" value="InterPro"/>
</dbReference>
<evidence type="ECO:0000256" key="3">
    <source>
        <dbReference type="ARBA" id="ARBA00007447"/>
    </source>
</evidence>
<comment type="subcellular location">
    <subcellularLocation>
        <location evidence="2">Nucleus</location>
    </subcellularLocation>
    <subcellularLocation>
        <location evidence="1">Vacuole</location>
    </subcellularLocation>
</comment>
<organism evidence="24 25">
    <name type="scientific">Salix dunnii</name>
    <dbReference type="NCBI Taxonomy" id="1413687"/>
    <lineage>
        <taxon>Eukaryota</taxon>
        <taxon>Viridiplantae</taxon>
        <taxon>Streptophyta</taxon>
        <taxon>Embryophyta</taxon>
        <taxon>Tracheophyta</taxon>
        <taxon>Spermatophyta</taxon>
        <taxon>Magnoliopsida</taxon>
        <taxon>eudicotyledons</taxon>
        <taxon>Gunneridae</taxon>
        <taxon>Pentapetalae</taxon>
        <taxon>rosids</taxon>
        <taxon>fabids</taxon>
        <taxon>Malpighiales</taxon>
        <taxon>Salicaceae</taxon>
        <taxon>Saliceae</taxon>
        <taxon>Salix</taxon>
    </lineage>
</organism>
<evidence type="ECO:0000256" key="12">
    <source>
        <dbReference type="ARBA" id="ARBA00023157"/>
    </source>
</evidence>
<dbReference type="PROSITE" id="PS00141">
    <property type="entry name" value="ASP_PROTEASE"/>
    <property type="match status" value="2"/>
</dbReference>
<dbReference type="GO" id="GO:0043565">
    <property type="term" value="F:sequence-specific DNA binding"/>
    <property type="evidence" value="ECO:0007669"/>
    <property type="project" value="InterPro"/>
</dbReference>
<evidence type="ECO:0000256" key="15">
    <source>
        <dbReference type="ARBA" id="ARBA00023242"/>
    </source>
</evidence>
<dbReference type="FunFam" id="1.10.225.10:FF:000001">
    <property type="entry name" value="Aspartic proteinase A1"/>
    <property type="match status" value="1"/>
</dbReference>
<dbReference type="InterPro" id="IPR021109">
    <property type="entry name" value="Peptidase_aspartic_dom_sf"/>
</dbReference>
<keyword evidence="25" id="KW-1185">Reference proteome</keyword>
<dbReference type="InterPro" id="IPR011001">
    <property type="entry name" value="Saposin-like"/>
</dbReference>
<evidence type="ECO:0000259" key="23">
    <source>
        <dbReference type="PROSITE" id="PS51767"/>
    </source>
</evidence>
<evidence type="ECO:0000256" key="13">
    <source>
        <dbReference type="ARBA" id="ARBA00023163"/>
    </source>
</evidence>
<keyword evidence="4" id="KW-0926">Vacuole</keyword>
<evidence type="ECO:0000256" key="14">
    <source>
        <dbReference type="ARBA" id="ARBA00023180"/>
    </source>
</evidence>
<evidence type="ECO:0000313" key="24">
    <source>
        <dbReference type="EMBL" id="KAF9683352.1"/>
    </source>
</evidence>
<dbReference type="PROSITE" id="PS50811">
    <property type="entry name" value="WRKY"/>
    <property type="match status" value="1"/>
</dbReference>
<dbReference type="Pfam" id="PF03489">
    <property type="entry name" value="SapB_2"/>
    <property type="match status" value="1"/>
</dbReference>
<dbReference type="PROSITE" id="PS51767">
    <property type="entry name" value="PEPTIDASE_A1"/>
    <property type="match status" value="1"/>
</dbReference>
<evidence type="ECO:0000256" key="4">
    <source>
        <dbReference type="ARBA" id="ARBA00022554"/>
    </source>
</evidence>
<evidence type="ECO:0000256" key="7">
    <source>
        <dbReference type="ARBA" id="ARBA00022750"/>
    </source>
</evidence>
<keyword evidence="6" id="KW-0732">Signal</keyword>
<dbReference type="InterPro" id="IPR007856">
    <property type="entry name" value="SapB_1"/>
</dbReference>
<proteinExistence type="inferred from homology"/>
<comment type="caution">
    <text evidence="24">The sequence shown here is derived from an EMBL/GenBank/DDBJ whole genome shotgun (WGS) entry which is preliminary data.</text>
</comment>
<keyword evidence="15" id="KW-0539">Nucleus</keyword>
<dbReference type="Gene3D" id="1.10.225.10">
    <property type="entry name" value="Saposin-like"/>
    <property type="match status" value="1"/>
</dbReference>
<evidence type="ECO:0000256" key="19">
    <source>
        <dbReference type="SAM" id="Coils"/>
    </source>
</evidence>
<keyword evidence="19" id="KW-0175">Coiled coil</keyword>
<evidence type="ECO:0000256" key="5">
    <source>
        <dbReference type="ARBA" id="ARBA00022670"/>
    </source>
</evidence>
<feature type="active site" evidence="16">
    <location>
        <position position="824"/>
    </location>
</feature>
<evidence type="ECO:0000259" key="21">
    <source>
        <dbReference type="PROSITE" id="PS50015"/>
    </source>
</evidence>
<keyword evidence="14" id="KW-0325">Glycoprotein</keyword>
<feature type="disulfide bond" evidence="17">
    <location>
        <begin position="837"/>
        <end position="843"/>
    </location>
</feature>
<keyword evidence="9" id="KW-0805">Transcription regulation</keyword>
<dbReference type="InterPro" id="IPR008139">
    <property type="entry name" value="SaposinB_dom"/>
</dbReference>
<dbReference type="GO" id="GO:0006508">
    <property type="term" value="P:proteolysis"/>
    <property type="evidence" value="ECO:0007669"/>
    <property type="project" value="UniProtKB-KW"/>
</dbReference>
<protein>
    <submittedName>
        <fullName evidence="24">Uncharacterized protein</fullName>
    </submittedName>
</protein>
<dbReference type="Pfam" id="PF03106">
    <property type="entry name" value="WRKY"/>
    <property type="match status" value="1"/>
</dbReference>
<dbReference type="FunFam" id="2.20.25.80:FF:000002">
    <property type="entry name" value="probable WRKY transcription factor 31"/>
    <property type="match status" value="1"/>
</dbReference>
<evidence type="ECO:0000256" key="16">
    <source>
        <dbReference type="PIRSR" id="PIRSR601461-1"/>
    </source>
</evidence>
<feature type="compositionally biased region" description="Polar residues" evidence="20">
    <location>
        <begin position="344"/>
        <end position="364"/>
    </location>
</feature>
<dbReference type="EMBL" id="JADGMS010000004">
    <property type="protein sequence ID" value="KAF9683352.1"/>
    <property type="molecule type" value="Genomic_DNA"/>
</dbReference>
<evidence type="ECO:0000256" key="1">
    <source>
        <dbReference type="ARBA" id="ARBA00004116"/>
    </source>
</evidence>
<dbReference type="PANTHER" id="PTHR47966:SF76">
    <property type="entry name" value="ASPARTIC PROTEINASE A1"/>
    <property type="match status" value="1"/>
</dbReference>
<name>A0A835K9S1_9ROSI</name>
<dbReference type="AlphaFoldDB" id="A0A835K9S1"/>
<feature type="domain" description="Saposin B-type" evidence="21">
    <location>
        <begin position="1109"/>
        <end position="1150"/>
    </location>
</feature>
<dbReference type="SUPFAM" id="SSF47862">
    <property type="entry name" value="Saposin"/>
    <property type="match status" value="1"/>
</dbReference>
<dbReference type="PRINTS" id="PR00792">
    <property type="entry name" value="PEPSIN"/>
</dbReference>
<dbReference type="InterPro" id="IPR033869">
    <property type="entry name" value="Phytepsin"/>
</dbReference>
<evidence type="ECO:0000256" key="9">
    <source>
        <dbReference type="ARBA" id="ARBA00023015"/>
    </source>
</evidence>
<evidence type="ECO:0000256" key="10">
    <source>
        <dbReference type="ARBA" id="ARBA00023125"/>
    </source>
</evidence>
<dbReference type="OrthoDB" id="771136at2759"/>
<dbReference type="InterPro" id="IPR003657">
    <property type="entry name" value="WRKY_dom"/>
</dbReference>
<dbReference type="GO" id="GO:0004190">
    <property type="term" value="F:aspartic-type endopeptidase activity"/>
    <property type="evidence" value="ECO:0007669"/>
    <property type="project" value="UniProtKB-KW"/>
</dbReference>
<dbReference type="Proteomes" id="UP000657918">
    <property type="component" value="Chromosome 4"/>
</dbReference>
<feature type="domain" description="WRKY" evidence="22">
    <location>
        <begin position="386"/>
        <end position="452"/>
    </location>
</feature>
<feature type="compositionally biased region" description="Basic and acidic residues" evidence="20">
    <location>
        <begin position="249"/>
        <end position="272"/>
    </location>
</feature>
<reference evidence="24 25" key="1">
    <citation type="submission" date="2020-10" db="EMBL/GenBank/DDBJ databases">
        <title>Plant Genome Project.</title>
        <authorList>
            <person name="Zhang R.-G."/>
        </authorList>
    </citation>
    <scope>NUCLEOTIDE SEQUENCE [LARGE SCALE GENOMIC DNA]</scope>
    <source>
        <strain evidence="24">FAFU-HL-1</strain>
        <tissue evidence="24">Leaf</tissue>
    </source>
</reference>
<dbReference type="InterPro" id="IPR008138">
    <property type="entry name" value="SapB_2"/>
</dbReference>
<dbReference type="Pfam" id="PF05184">
    <property type="entry name" value="SapB_1"/>
    <property type="match status" value="1"/>
</dbReference>
<keyword evidence="11" id="KW-0865">Zymogen</keyword>
<dbReference type="InterPro" id="IPR036576">
    <property type="entry name" value="WRKY_dom_sf"/>
</dbReference>
<dbReference type="SUPFAM" id="SSF50630">
    <property type="entry name" value="Acid proteases"/>
    <property type="match status" value="1"/>
</dbReference>
<evidence type="ECO:0000313" key="25">
    <source>
        <dbReference type="Proteomes" id="UP000657918"/>
    </source>
</evidence>
<dbReference type="SMART" id="SM00741">
    <property type="entry name" value="SapB"/>
    <property type="match status" value="1"/>
</dbReference>
<dbReference type="FunFam" id="2.40.70.10:FF:000044">
    <property type="entry name" value="Lysosomal aspartic protease"/>
    <property type="match status" value="1"/>
</dbReference>
<evidence type="ECO:0000256" key="6">
    <source>
        <dbReference type="ARBA" id="ARBA00022729"/>
    </source>
</evidence>
<dbReference type="GO" id="GO:0005773">
    <property type="term" value="C:vacuole"/>
    <property type="evidence" value="ECO:0007669"/>
    <property type="project" value="UniProtKB-SubCell"/>
</dbReference>
<feature type="compositionally biased region" description="Polar residues" evidence="20">
    <location>
        <begin position="300"/>
        <end position="315"/>
    </location>
</feature>
<dbReference type="Pfam" id="PF00026">
    <property type="entry name" value="Asp"/>
    <property type="match status" value="1"/>
</dbReference>